<organism evidence="1">
    <name type="scientific">marine sediment metagenome</name>
    <dbReference type="NCBI Taxonomy" id="412755"/>
    <lineage>
        <taxon>unclassified sequences</taxon>
        <taxon>metagenomes</taxon>
        <taxon>ecological metagenomes</taxon>
    </lineage>
</organism>
<dbReference type="AlphaFoldDB" id="X1PQS3"/>
<protein>
    <submittedName>
        <fullName evidence="1">Uncharacterized protein</fullName>
    </submittedName>
</protein>
<gene>
    <name evidence="1" type="ORF">S06H3_53739</name>
</gene>
<feature type="non-terminal residue" evidence="1">
    <location>
        <position position="1"/>
    </location>
</feature>
<proteinExistence type="predicted"/>
<sequence>GGLKVLRASSFEVEDIPIERKKNKSPMESKGIIVQSIKKGIPLVKSKLY</sequence>
<evidence type="ECO:0000313" key="1">
    <source>
        <dbReference type="EMBL" id="GAI58173.1"/>
    </source>
</evidence>
<comment type="caution">
    <text evidence="1">The sequence shown here is derived from an EMBL/GenBank/DDBJ whole genome shotgun (WGS) entry which is preliminary data.</text>
</comment>
<reference evidence="1" key="1">
    <citation type="journal article" date="2014" name="Front. Microbiol.">
        <title>High frequency of phylogenetically diverse reductive dehalogenase-homologous genes in deep subseafloor sedimentary metagenomes.</title>
        <authorList>
            <person name="Kawai M."/>
            <person name="Futagami T."/>
            <person name="Toyoda A."/>
            <person name="Takaki Y."/>
            <person name="Nishi S."/>
            <person name="Hori S."/>
            <person name="Arai W."/>
            <person name="Tsubouchi T."/>
            <person name="Morono Y."/>
            <person name="Uchiyama I."/>
            <person name="Ito T."/>
            <person name="Fujiyama A."/>
            <person name="Inagaki F."/>
            <person name="Takami H."/>
        </authorList>
    </citation>
    <scope>NUCLEOTIDE SEQUENCE</scope>
    <source>
        <strain evidence="1">Expedition CK06-06</strain>
    </source>
</reference>
<name>X1PQS3_9ZZZZ</name>
<dbReference type="EMBL" id="BARV01034294">
    <property type="protein sequence ID" value="GAI58173.1"/>
    <property type="molecule type" value="Genomic_DNA"/>
</dbReference>
<accession>X1PQS3</accession>